<feature type="transmembrane region" description="Helical" evidence="1">
    <location>
        <begin position="219"/>
        <end position="240"/>
    </location>
</feature>
<feature type="transmembrane region" description="Helical" evidence="1">
    <location>
        <begin position="140"/>
        <end position="161"/>
    </location>
</feature>
<dbReference type="EMBL" id="JJMM01000014">
    <property type="protein sequence ID" value="KDR94654.1"/>
    <property type="molecule type" value="Genomic_DNA"/>
</dbReference>
<feature type="transmembrane region" description="Helical" evidence="1">
    <location>
        <begin position="261"/>
        <end position="283"/>
    </location>
</feature>
<gene>
    <name evidence="2" type="ORF">CLIT_14c01150</name>
</gene>
<feature type="transmembrane region" description="Helical" evidence="1">
    <location>
        <begin position="41"/>
        <end position="58"/>
    </location>
</feature>
<dbReference type="AlphaFoldDB" id="A0A069RC85"/>
<keyword evidence="1" id="KW-0812">Transmembrane</keyword>
<organism evidence="2 3">
    <name type="scientific">Peptoclostridium litorale DSM 5388</name>
    <dbReference type="NCBI Taxonomy" id="1121324"/>
    <lineage>
        <taxon>Bacteria</taxon>
        <taxon>Bacillati</taxon>
        <taxon>Bacillota</taxon>
        <taxon>Clostridia</taxon>
        <taxon>Peptostreptococcales</taxon>
        <taxon>Peptoclostridiaceae</taxon>
        <taxon>Peptoclostridium</taxon>
    </lineage>
</organism>
<accession>A0A069RC85</accession>
<proteinExistence type="predicted"/>
<feature type="transmembrane region" description="Helical" evidence="1">
    <location>
        <begin position="319"/>
        <end position="336"/>
    </location>
</feature>
<feature type="transmembrane region" description="Helical" evidence="1">
    <location>
        <begin position="182"/>
        <end position="207"/>
    </location>
</feature>
<evidence type="ECO:0000313" key="3">
    <source>
        <dbReference type="Proteomes" id="UP000027946"/>
    </source>
</evidence>
<keyword evidence="3" id="KW-1185">Reference proteome</keyword>
<evidence type="ECO:0008006" key="4">
    <source>
        <dbReference type="Google" id="ProtNLM"/>
    </source>
</evidence>
<keyword evidence="1" id="KW-1133">Transmembrane helix</keyword>
<name>A0A069RC85_PEPLI</name>
<feature type="transmembrane region" description="Helical" evidence="1">
    <location>
        <begin position="289"/>
        <end position="307"/>
    </location>
</feature>
<dbReference type="eggNOG" id="ENOG5033A5I">
    <property type="taxonomic scope" value="Bacteria"/>
</dbReference>
<dbReference type="InterPro" id="IPR049458">
    <property type="entry name" value="EpsG-like"/>
</dbReference>
<reference evidence="2 3" key="1">
    <citation type="submission" date="2014-03" db="EMBL/GenBank/DDBJ databases">
        <title>Genome sequence of Clostridium litorale W6, DSM 5388.</title>
        <authorList>
            <person name="Poehlein A."/>
            <person name="Jagirdar A."/>
            <person name="Khonsari B."/>
            <person name="Chibani C.M."/>
            <person name="Gutierrez Gutierrez D.A."/>
            <person name="Davydova E."/>
            <person name="Alghaithi H.S."/>
            <person name="Nair K.P."/>
            <person name="Dhamotharan K."/>
            <person name="Chandran L."/>
            <person name="G W."/>
            <person name="Daniel R."/>
        </authorList>
    </citation>
    <scope>NUCLEOTIDE SEQUENCE [LARGE SCALE GENOMIC DNA]</scope>
    <source>
        <strain evidence="2 3">W6</strain>
    </source>
</reference>
<dbReference type="Pfam" id="PF14897">
    <property type="entry name" value="EpsG"/>
    <property type="match status" value="1"/>
</dbReference>
<sequence length="374" mass="43798">MLLYTSLIFVILIYGLFEKKKSRIALPSISTVKTKRYLNVNNLFLLLIFTLMFILIAFRGDFSADYINYETHYQIAKKISWNNIFRNGLRVGGAGDVEFGFYVLMKTIGTFTSNSIWLFSIVALLTIYPIYISVRDESEIQWLSMLLFIVFGSFISSFNVIRAILAYSILFYNRQYIYDKRYFRYVVIILLSSFIHSSSLLMIVVVLLDMLRLNNKIYIFLWLPLSLIIFIFSHKLILLADGILYDSFFSEIYQHGISKVSYGNIIAPALLGIFFIVGSLLINNDDRKYKIGLITTSLWIFFRISMINFSLMRRFADMMSLYMIIFLPYMITRLPLGKSIKLTTKIVLAMATIALFYYTMKDSPYNSYYFIWDR</sequence>
<feature type="transmembrane region" description="Helical" evidence="1">
    <location>
        <begin position="115"/>
        <end position="134"/>
    </location>
</feature>
<dbReference type="RefSeq" id="WP_038266544.1">
    <property type="nucleotide sequence ID" value="NZ_JJMM01000014.1"/>
</dbReference>
<evidence type="ECO:0000256" key="1">
    <source>
        <dbReference type="SAM" id="Phobius"/>
    </source>
</evidence>
<dbReference type="Proteomes" id="UP000027946">
    <property type="component" value="Unassembled WGS sequence"/>
</dbReference>
<keyword evidence="1" id="KW-0472">Membrane</keyword>
<feature type="transmembrane region" description="Helical" evidence="1">
    <location>
        <begin position="342"/>
        <end position="360"/>
    </location>
</feature>
<dbReference type="STRING" id="1121324.CLIT_14c01150"/>
<comment type="caution">
    <text evidence="2">The sequence shown here is derived from an EMBL/GenBank/DDBJ whole genome shotgun (WGS) entry which is preliminary data.</text>
</comment>
<protein>
    <recommendedName>
        <fullName evidence="4">EpsG family protein</fullName>
    </recommendedName>
</protein>
<evidence type="ECO:0000313" key="2">
    <source>
        <dbReference type="EMBL" id="KDR94654.1"/>
    </source>
</evidence>